<comment type="caution">
    <text evidence="1">The sequence shown here is derived from an EMBL/GenBank/DDBJ whole genome shotgun (WGS) entry which is preliminary data.</text>
</comment>
<protein>
    <submittedName>
        <fullName evidence="1">Uncharacterized protein</fullName>
    </submittedName>
</protein>
<evidence type="ECO:0000313" key="2">
    <source>
        <dbReference type="Proteomes" id="UP000248764"/>
    </source>
</evidence>
<dbReference type="AlphaFoldDB" id="A0A2W2BG42"/>
<organism evidence="1 2">
    <name type="scientific">Jiangella anatolica</name>
    <dbReference type="NCBI Taxonomy" id="2670374"/>
    <lineage>
        <taxon>Bacteria</taxon>
        <taxon>Bacillati</taxon>
        <taxon>Actinomycetota</taxon>
        <taxon>Actinomycetes</taxon>
        <taxon>Jiangellales</taxon>
        <taxon>Jiangellaceae</taxon>
        <taxon>Jiangella</taxon>
    </lineage>
</organism>
<name>A0A2W2BG42_9ACTN</name>
<dbReference type="Proteomes" id="UP000248764">
    <property type="component" value="Unassembled WGS sequence"/>
</dbReference>
<proteinExistence type="predicted"/>
<dbReference type="RefSeq" id="WP_111258734.1">
    <property type="nucleotide sequence ID" value="NZ_POTW01000161.1"/>
</dbReference>
<evidence type="ECO:0000313" key="1">
    <source>
        <dbReference type="EMBL" id="PZF79218.1"/>
    </source>
</evidence>
<gene>
    <name evidence="1" type="ORF">C1I92_32285</name>
</gene>
<sequence>MLVPSLLVLMVVILLLHAYPLHRLGRLDRSARAEAPAGHVPPHRAHAVEPRHWSSAYWD</sequence>
<keyword evidence="2" id="KW-1185">Reference proteome</keyword>
<dbReference type="EMBL" id="POTW01000161">
    <property type="protein sequence ID" value="PZF79218.1"/>
    <property type="molecule type" value="Genomic_DNA"/>
</dbReference>
<accession>A0A2W2BG42</accession>
<reference evidence="1 2" key="1">
    <citation type="submission" date="2018-01" db="EMBL/GenBank/DDBJ databases">
        <title>Draft genome sequence of Jiangella sp. GTF31.</title>
        <authorList>
            <person name="Sahin N."/>
            <person name="Ay H."/>
            <person name="Saygin H."/>
        </authorList>
    </citation>
    <scope>NUCLEOTIDE SEQUENCE [LARGE SCALE GENOMIC DNA]</scope>
    <source>
        <strain evidence="1 2">GTF31</strain>
    </source>
</reference>